<evidence type="ECO:0000313" key="2">
    <source>
        <dbReference type="Proteomes" id="UP001060215"/>
    </source>
</evidence>
<name>A0ACC0FDC0_9ERIC</name>
<protein>
    <submittedName>
        <fullName evidence="1">Beta-fructofuranosidase, insoluble isoenzyme CWINV1</fullName>
    </submittedName>
</protein>
<proteinExistence type="predicted"/>
<accession>A0ACC0FDC0</accession>
<keyword evidence="2" id="KW-1185">Reference proteome</keyword>
<sequence>MFIIDKAIMAKSSVWLICLSALFLGYGVLQLEASHHVFRHLQTFDSTPSNQPYRTSFHFQPPKNWMNDPNGPLIYKGIYHLFYQYNPYGAVWGNIVWAHSTSTDLINWVPHNPAIYPSQPSDINGCWSGSTTILPGGKPVILYTGINPQNQQVQNLAMPKNLSDPYLLEWVKSPQNPLMAPTPTNKINASSFRDPTTGWLGSDGRWRVILGSKRRHRGMAILYRSKDFIHWTKAQHPLHSAKDTGMWECPDFYPVSSDSMNGVDTSMLGSSVKHVLKASLDDTKHEYYTIGTYNLEKDIYTPEKGSVDSNLGLRYDYGKFYASKTFFDSAKNRRVLWGWINESTSAATDIMKGWSGVQAIPRKIWLDKSGKQLMQWPIAEIEELRKNQVDMPSTVLKGGSVVEVSGVTGTQADVEIVFEMPKLDKVELLDPSWTNPQLLCSQKGASVGGEVGPFGLMVLASEGLQEFTAVFFRIFKDQNKKFVVLMCSDQSRSSSQLDYDKTTYGSFVDVDPVKGKLSLRSLIDHSIVESFGGEGKACITARVYPTMAINGGAHLYTFNNGTQSVTISKLSAWSLKTAQIN</sequence>
<reference evidence="1 2" key="1">
    <citation type="journal article" date="2022" name="Plant J.">
        <title>Chromosome-level genome of Camellia lanceoleosa provides a valuable resource for understanding genome evolution and self-incompatibility.</title>
        <authorList>
            <person name="Gong W."/>
            <person name="Xiao S."/>
            <person name="Wang L."/>
            <person name="Liao Z."/>
            <person name="Chang Y."/>
            <person name="Mo W."/>
            <person name="Hu G."/>
            <person name="Li W."/>
            <person name="Zhao G."/>
            <person name="Zhu H."/>
            <person name="Hu X."/>
            <person name="Ji K."/>
            <person name="Xiang X."/>
            <person name="Song Q."/>
            <person name="Yuan D."/>
            <person name="Jin S."/>
            <person name="Zhang L."/>
        </authorList>
    </citation>
    <scope>NUCLEOTIDE SEQUENCE [LARGE SCALE GENOMIC DNA]</scope>
    <source>
        <strain evidence="1">SQ_2022a</strain>
    </source>
</reference>
<gene>
    <name evidence="1" type="ORF">LOK49_LG14G02061</name>
</gene>
<comment type="caution">
    <text evidence="1">The sequence shown here is derived from an EMBL/GenBank/DDBJ whole genome shotgun (WGS) entry which is preliminary data.</text>
</comment>
<organism evidence="1 2">
    <name type="scientific">Camellia lanceoleosa</name>
    <dbReference type="NCBI Taxonomy" id="1840588"/>
    <lineage>
        <taxon>Eukaryota</taxon>
        <taxon>Viridiplantae</taxon>
        <taxon>Streptophyta</taxon>
        <taxon>Embryophyta</taxon>
        <taxon>Tracheophyta</taxon>
        <taxon>Spermatophyta</taxon>
        <taxon>Magnoliopsida</taxon>
        <taxon>eudicotyledons</taxon>
        <taxon>Gunneridae</taxon>
        <taxon>Pentapetalae</taxon>
        <taxon>asterids</taxon>
        <taxon>Ericales</taxon>
        <taxon>Theaceae</taxon>
        <taxon>Camellia</taxon>
    </lineage>
</organism>
<dbReference type="Proteomes" id="UP001060215">
    <property type="component" value="Chromosome 15"/>
</dbReference>
<dbReference type="EMBL" id="CM045772">
    <property type="protein sequence ID" value="KAI7986771.1"/>
    <property type="molecule type" value="Genomic_DNA"/>
</dbReference>
<evidence type="ECO:0000313" key="1">
    <source>
        <dbReference type="EMBL" id="KAI7986771.1"/>
    </source>
</evidence>